<dbReference type="Pfam" id="PF25939">
    <property type="entry name" value="DUF7982"/>
    <property type="match status" value="1"/>
</dbReference>
<feature type="transmembrane region" description="Helical" evidence="1">
    <location>
        <begin position="35"/>
        <end position="57"/>
    </location>
</feature>
<reference evidence="3 4" key="1">
    <citation type="submission" date="2023-12" db="EMBL/GenBank/DDBJ databases">
        <title>Amycolatopsis sp. V23-08.</title>
        <authorList>
            <person name="Somphong A."/>
        </authorList>
    </citation>
    <scope>NUCLEOTIDE SEQUENCE [LARGE SCALE GENOMIC DNA]</scope>
    <source>
        <strain evidence="3 4">V23-08</strain>
    </source>
</reference>
<comment type="caution">
    <text evidence="3">The sequence shown here is derived from an EMBL/GenBank/DDBJ whole genome shotgun (WGS) entry which is preliminary data.</text>
</comment>
<organism evidence="3 4">
    <name type="scientific">Amycolatopsis heterodermiae</name>
    <dbReference type="NCBI Taxonomy" id="3110235"/>
    <lineage>
        <taxon>Bacteria</taxon>
        <taxon>Bacillati</taxon>
        <taxon>Actinomycetota</taxon>
        <taxon>Actinomycetes</taxon>
        <taxon>Pseudonocardiales</taxon>
        <taxon>Pseudonocardiaceae</taxon>
        <taxon>Amycolatopsis</taxon>
    </lineage>
</organism>
<evidence type="ECO:0000313" key="4">
    <source>
        <dbReference type="Proteomes" id="UP001304298"/>
    </source>
</evidence>
<feature type="transmembrane region" description="Helical" evidence="1">
    <location>
        <begin position="64"/>
        <end position="83"/>
    </location>
</feature>
<feature type="domain" description="DUF7982" evidence="2">
    <location>
        <begin position="32"/>
        <end position="87"/>
    </location>
</feature>
<dbReference type="EMBL" id="JAYFSI010000001">
    <property type="protein sequence ID" value="MEA5359799.1"/>
    <property type="molecule type" value="Genomic_DNA"/>
</dbReference>
<dbReference type="InterPro" id="IPR058288">
    <property type="entry name" value="DUF7982"/>
</dbReference>
<evidence type="ECO:0000259" key="2">
    <source>
        <dbReference type="Pfam" id="PF25939"/>
    </source>
</evidence>
<protein>
    <recommendedName>
        <fullName evidence="2">DUF7982 domain-containing protein</fullName>
    </recommendedName>
</protein>
<dbReference type="RefSeq" id="WP_323325183.1">
    <property type="nucleotide sequence ID" value="NZ_JAYFSI010000001.1"/>
</dbReference>
<accession>A0ABU5R269</accession>
<keyword evidence="1" id="KW-0812">Transmembrane</keyword>
<keyword evidence="1" id="KW-1133">Transmembrane helix</keyword>
<keyword evidence="1" id="KW-0472">Membrane</keyword>
<evidence type="ECO:0000256" key="1">
    <source>
        <dbReference type="SAM" id="Phobius"/>
    </source>
</evidence>
<dbReference type="Proteomes" id="UP001304298">
    <property type="component" value="Unassembled WGS sequence"/>
</dbReference>
<proteinExistence type="predicted"/>
<keyword evidence="4" id="KW-1185">Reference proteome</keyword>
<evidence type="ECO:0000313" key="3">
    <source>
        <dbReference type="EMBL" id="MEA5359799.1"/>
    </source>
</evidence>
<gene>
    <name evidence="3" type="ORF">VA596_09640</name>
</gene>
<sequence>MRLVSSTCVLAPADTSGTGHGSRKIAPGEWSAQRYWRLAGSVMVVGAVCATVGAVVSSADAREILLALGGFGLAAPIWVYSFTPRWYRTNSASTALTVSADGIGWYRRGQTSFELDWAEVAEVRLTTIEHGGLTLRVIDLFLAKDAGELRGLWQLGAELQNDRLPGEEGACRIPEAFSDAAARQVREAMAVYRPDRYREFTAEVGDMTVAA</sequence>
<name>A0ABU5R269_9PSEU</name>